<feature type="region of interest" description="Disordered" evidence="1">
    <location>
        <begin position="69"/>
        <end position="90"/>
    </location>
</feature>
<dbReference type="Proteomes" id="UP000034588">
    <property type="component" value="Unassembled WGS sequence"/>
</dbReference>
<evidence type="ECO:0000313" key="2">
    <source>
        <dbReference type="EMBL" id="KKW13284.1"/>
    </source>
</evidence>
<reference evidence="2 3" key="1">
    <citation type="journal article" date="2015" name="Nature">
        <title>rRNA introns, odd ribosomes, and small enigmatic genomes across a large radiation of phyla.</title>
        <authorList>
            <person name="Brown C.T."/>
            <person name="Hug L.A."/>
            <person name="Thomas B.C."/>
            <person name="Sharon I."/>
            <person name="Castelle C.J."/>
            <person name="Singh A."/>
            <person name="Wilkins M.J."/>
            <person name="Williams K.H."/>
            <person name="Banfield J.F."/>
        </authorList>
    </citation>
    <scope>NUCLEOTIDE SEQUENCE [LARGE SCALE GENOMIC DNA]</scope>
</reference>
<evidence type="ECO:0000256" key="1">
    <source>
        <dbReference type="SAM" id="MobiDB-lite"/>
    </source>
</evidence>
<evidence type="ECO:0000313" key="3">
    <source>
        <dbReference type="Proteomes" id="UP000034588"/>
    </source>
</evidence>
<dbReference type="AlphaFoldDB" id="A0A0G1Z3C8"/>
<accession>A0A0G1Z3C8</accession>
<protein>
    <submittedName>
        <fullName evidence="2">Uncharacterized protein</fullName>
    </submittedName>
</protein>
<dbReference type="EMBL" id="LCQD01000003">
    <property type="protein sequence ID" value="KKW13284.1"/>
    <property type="molecule type" value="Genomic_DNA"/>
</dbReference>
<name>A0A0G1Z3C8_9BACT</name>
<gene>
    <name evidence="2" type="ORF">UY48_C0003G0106</name>
</gene>
<proteinExistence type="predicted"/>
<sequence length="201" mass="21620">MRHNWLLLVALGCVSDGDRRIVEDQRQIGELVESKGTVLAAHPDPTVAHDGQAIVGFGLDTRLGAETLQRNLTGGPPTPQTYTPTKAQEHREQSDRAAAQREVITASTIGVVGKLTGLDLAGIAAIITALGGTILSLKRNATSRQEADDADKEADIAVRSTDIALKAVPEDLKEKVLDSMKLLQEATGVRNRIRMRLKSRS</sequence>
<comment type="caution">
    <text evidence="2">The sequence shown here is derived from an EMBL/GenBank/DDBJ whole genome shotgun (WGS) entry which is preliminary data.</text>
</comment>
<organism evidence="2 3">
    <name type="scientific">Candidatus Gottesmanbacteria bacterium GW2011_GWB1_49_7</name>
    <dbReference type="NCBI Taxonomy" id="1618448"/>
    <lineage>
        <taxon>Bacteria</taxon>
        <taxon>Candidatus Gottesmaniibacteriota</taxon>
    </lineage>
</organism>